<gene>
    <name evidence="17" type="ORF">KB449_04980</name>
</gene>
<protein>
    <recommendedName>
        <fullName evidence="3">histidine kinase</fullName>
        <ecNumber evidence="3">2.7.13.3</ecNumber>
    </recommendedName>
</protein>
<dbReference type="InterPro" id="IPR050640">
    <property type="entry name" value="Bact_2-comp_sensor_kinase"/>
</dbReference>
<dbReference type="InterPro" id="IPR005467">
    <property type="entry name" value="His_kinase_dom"/>
</dbReference>
<dbReference type="PANTHER" id="PTHR34220">
    <property type="entry name" value="SENSOR HISTIDINE KINASE YPDA"/>
    <property type="match status" value="1"/>
</dbReference>
<comment type="caution">
    <text evidence="17">The sequence shown here is derived from an EMBL/GenBank/DDBJ whole genome shotgun (WGS) entry which is preliminary data.</text>
</comment>
<evidence type="ECO:0000256" key="5">
    <source>
        <dbReference type="ARBA" id="ARBA00022553"/>
    </source>
</evidence>
<evidence type="ECO:0000256" key="15">
    <source>
        <dbReference type="SAM" id="Phobius"/>
    </source>
</evidence>
<evidence type="ECO:0000256" key="4">
    <source>
        <dbReference type="ARBA" id="ARBA00022475"/>
    </source>
</evidence>
<feature type="domain" description="Histidine kinase" evidence="16">
    <location>
        <begin position="469"/>
        <end position="574"/>
    </location>
</feature>
<evidence type="ECO:0000256" key="9">
    <source>
        <dbReference type="ARBA" id="ARBA00022777"/>
    </source>
</evidence>
<dbReference type="EC" id="2.7.13.3" evidence="3"/>
<evidence type="ECO:0000256" key="6">
    <source>
        <dbReference type="ARBA" id="ARBA00022679"/>
    </source>
</evidence>
<dbReference type="Pfam" id="PF02518">
    <property type="entry name" value="HATPase_c"/>
    <property type="match status" value="1"/>
</dbReference>
<keyword evidence="14" id="KW-0175">Coiled coil</keyword>
<dbReference type="InterPro" id="IPR036890">
    <property type="entry name" value="HATPase_C_sf"/>
</dbReference>
<dbReference type="EMBL" id="JAGRPV010000001">
    <property type="protein sequence ID" value="MDI4644302.1"/>
    <property type="molecule type" value="Genomic_DNA"/>
</dbReference>
<organism evidence="17 18">
    <name type="scientific">Cohnella hashimotonis</name>
    <dbReference type="NCBI Taxonomy" id="2826895"/>
    <lineage>
        <taxon>Bacteria</taxon>
        <taxon>Bacillati</taxon>
        <taxon>Bacillota</taxon>
        <taxon>Bacilli</taxon>
        <taxon>Bacillales</taxon>
        <taxon>Paenibacillaceae</taxon>
        <taxon>Cohnella</taxon>
    </lineage>
</organism>
<sequence>MMNPLRRFFPLRSLRSRLALFLTIATVVPVLWLGYISYRWIYIVQTEKIQRDWMDKAYRERDELERKLDELGRVSQLLDVEGGIGREVVRFIGSADPYERSMLYRDINDSIANVIFSNPNLGLMFFYDPDLAEPVLFPNREGGAALDLRSLTPFYRQKLFTYYGPYPSFSPESEAKGPVFSLLRKLTYGQGKSLYAYVETKTTGLESLFDAAAAGRSDYPVYHVLTAPNGNVAYSNLKEAAKAGESYAVSSRQYKTFRADSGHGWTIYQLIPVSAYDREMNKWLLQFVLLASLSILFGIALAWVIWRMVYRPIRIMNREITRFRYNQSPTGVSATGLLEFNQMLANFQSMSRRIAELIADVEDKEKRRGELEVEKILVQINPHFLHNTLNTIQWLARMQGQANIAKLVSIFTRVLHYNLGKKTIIVTVREEAEAVRDYIELQNIRYDHSFNVSLDIGPDCLDVPIPRFLLQPLVENALYHGFDEDESGEIAVTIRREARHLLVEVVDNGKGIPRERLEALLETDDDKLRRSGLGIGLRYVRKMLAVYYGSAAELSIESEPGGGTRIAIRLPDAVRGAEGLDSSVDRR</sequence>
<dbReference type="SMART" id="SM00387">
    <property type="entry name" value="HATPase_c"/>
    <property type="match status" value="1"/>
</dbReference>
<evidence type="ECO:0000256" key="1">
    <source>
        <dbReference type="ARBA" id="ARBA00000085"/>
    </source>
</evidence>
<dbReference type="Gene3D" id="3.30.565.10">
    <property type="entry name" value="Histidine kinase-like ATPase, C-terminal domain"/>
    <property type="match status" value="1"/>
</dbReference>
<keyword evidence="6 17" id="KW-0808">Transferase</keyword>
<dbReference type="SUPFAM" id="SSF55874">
    <property type="entry name" value="ATPase domain of HSP90 chaperone/DNA topoisomerase II/histidine kinase"/>
    <property type="match status" value="1"/>
</dbReference>
<dbReference type="InterPro" id="IPR004358">
    <property type="entry name" value="Sig_transdc_His_kin-like_C"/>
</dbReference>
<evidence type="ECO:0000313" key="18">
    <source>
        <dbReference type="Proteomes" id="UP001161691"/>
    </source>
</evidence>
<dbReference type="PRINTS" id="PR00344">
    <property type="entry name" value="BCTRLSENSOR"/>
</dbReference>
<keyword evidence="5" id="KW-0597">Phosphoprotein</keyword>
<keyword evidence="13 15" id="KW-0472">Membrane</keyword>
<keyword evidence="10" id="KW-0067">ATP-binding</keyword>
<keyword evidence="18" id="KW-1185">Reference proteome</keyword>
<keyword evidence="12" id="KW-0902">Two-component regulatory system</keyword>
<dbReference type="PROSITE" id="PS50109">
    <property type="entry name" value="HIS_KIN"/>
    <property type="match status" value="1"/>
</dbReference>
<evidence type="ECO:0000256" key="13">
    <source>
        <dbReference type="ARBA" id="ARBA00023136"/>
    </source>
</evidence>
<evidence type="ECO:0000256" key="8">
    <source>
        <dbReference type="ARBA" id="ARBA00022741"/>
    </source>
</evidence>
<dbReference type="Proteomes" id="UP001161691">
    <property type="component" value="Unassembled WGS sequence"/>
</dbReference>
<feature type="coiled-coil region" evidence="14">
    <location>
        <begin position="347"/>
        <end position="374"/>
    </location>
</feature>
<keyword evidence="7 15" id="KW-0812">Transmembrane</keyword>
<evidence type="ECO:0000256" key="10">
    <source>
        <dbReference type="ARBA" id="ARBA00022840"/>
    </source>
</evidence>
<reference evidence="17" key="1">
    <citation type="submission" date="2023-04" db="EMBL/GenBank/DDBJ databases">
        <title>Comparative genomic analysis of Cohnella hashimotonis sp. nov., isolated from the International Space Station.</title>
        <authorList>
            <person name="Venkateswaran K."/>
            <person name="Simpson A."/>
        </authorList>
    </citation>
    <scope>NUCLEOTIDE SEQUENCE</scope>
    <source>
        <strain evidence="17">F6_2S_P_1</strain>
    </source>
</reference>
<keyword evidence="4" id="KW-1003">Cell membrane</keyword>
<keyword evidence="9 17" id="KW-0418">Kinase</keyword>
<keyword evidence="8" id="KW-0547">Nucleotide-binding</keyword>
<evidence type="ECO:0000256" key="11">
    <source>
        <dbReference type="ARBA" id="ARBA00022989"/>
    </source>
</evidence>
<name>A0ABT6TBT5_9BACL</name>
<evidence type="ECO:0000259" key="16">
    <source>
        <dbReference type="PROSITE" id="PS50109"/>
    </source>
</evidence>
<dbReference type="PANTHER" id="PTHR34220:SF11">
    <property type="entry name" value="SENSOR PROTEIN KINASE HPTS"/>
    <property type="match status" value="1"/>
</dbReference>
<keyword evidence="11 15" id="KW-1133">Transmembrane helix</keyword>
<dbReference type="GO" id="GO:0004673">
    <property type="term" value="F:protein histidine kinase activity"/>
    <property type="evidence" value="ECO:0007669"/>
    <property type="project" value="UniProtKB-EC"/>
</dbReference>
<comment type="catalytic activity">
    <reaction evidence="1">
        <text>ATP + protein L-histidine = ADP + protein N-phospho-L-histidine.</text>
        <dbReference type="EC" id="2.7.13.3"/>
    </reaction>
</comment>
<evidence type="ECO:0000256" key="2">
    <source>
        <dbReference type="ARBA" id="ARBA00004651"/>
    </source>
</evidence>
<dbReference type="InterPro" id="IPR003594">
    <property type="entry name" value="HATPase_dom"/>
</dbReference>
<evidence type="ECO:0000256" key="3">
    <source>
        <dbReference type="ARBA" id="ARBA00012438"/>
    </source>
</evidence>
<accession>A0ABT6TBT5</accession>
<evidence type="ECO:0000256" key="14">
    <source>
        <dbReference type="SAM" id="Coils"/>
    </source>
</evidence>
<evidence type="ECO:0000313" key="17">
    <source>
        <dbReference type="EMBL" id="MDI4644302.1"/>
    </source>
</evidence>
<feature type="coiled-coil region" evidence="14">
    <location>
        <begin position="54"/>
        <end position="81"/>
    </location>
</feature>
<dbReference type="RefSeq" id="WP_282907310.1">
    <property type="nucleotide sequence ID" value="NZ_JAGRPV010000001.1"/>
</dbReference>
<evidence type="ECO:0000256" key="12">
    <source>
        <dbReference type="ARBA" id="ARBA00023012"/>
    </source>
</evidence>
<proteinExistence type="predicted"/>
<dbReference type="InterPro" id="IPR010559">
    <property type="entry name" value="Sig_transdc_His_kin_internal"/>
</dbReference>
<comment type="subcellular location">
    <subcellularLocation>
        <location evidence="2">Cell membrane</location>
        <topology evidence="2">Multi-pass membrane protein</topology>
    </subcellularLocation>
</comment>
<evidence type="ECO:0000256" key="7">
    <source>
        <dbReference type="ARBA" id="ARBA00022692"/>
    </source>
</evidence>
<feature type="transmembrane region" description="Helical" evidence="15">
    <location>
        <begin position="20"/>
        <end position="41"/>
    </location>
</feature>
<dbReference type="Pfam" id="PF06580">
    <property type="entry name" value="His_kinase"/>
    <property type="match status" value="1"/>
</dbReference>
<dbReference type="Gene3D" id="6.10.340.10">
    <property type="match status" value="1"/>
</dbReference>
<feature type="transmembrane region" description="Helical" evidence="15">
    <location>
        <begin position="283"/>
        <end position="306"/>
    </location>
</feature>